<sequence>MAGALALPFALVLGLVAAVLVAVLARRHALVVGVDGTDTAPAVVPAVAGILVVVLIGLGEASFRRPMTVTRSADLRPRRLGDLVPRGWLVTASGALLALTGALVVGTLYGSADDLGRAGRAISVVCDGVTHTRTPWPGSHYALPIALATAVSVLVAAATCVVVARRPSPAAESVGLDAELRRWSIAGVLQSLTLVACVTLTPVLVLMAIGARASDCAPGGDGLLAELSLVGAAAATVVGVVAFAGLCSGPGVRVDDVPPPQRGEPTPVGVPL</sequence>
<reference evidence="2 3" key="1">
    <citation type="submission" date="2022-09" db="EMBL/GenBank/DDBJ databases">
        <title>Complete genome sequence of Janibacter terrae strain COS04-44, PCL-degrading bacteria isolated from oil spilled coast.</title>
        <authorList>
            <person name="Park H."/>
            <person name="Kim J.Y."/>
            <person name="An S.H."/>
            <person name="Lee C.M."/>
            <person name="Weon H.-Y."/>
        </authorList>
    </citation>
    <scope>NUCLEOTIDE SEQUENCE [LARGE SCALE GENOMIC DNA]</scope>
    <source>
        <strain evidence="2 3">COS04-44</strain>
    </source>
</reference>
<feature type="transmembrane region" description="Helical" evidence="1">
    <location>
        <begin position="83"/>
        <end position="109"/>
    </location>
</feature>
<evidence type="ECO:0000256" key="1">
    <source>
        <dbReference type="SAM" id="Phobius"/>
    </source>
</evidence>
<feature type="transmembrane region" description="Helical" evidence="1">
    <location>
        <begin position="42"/>
        <end position="63"/>
    </location>
</feature>
<organism evidence="2 3">
    <name type="scientific">Janibacter terrae</name>
    <dbReference type="NCBI Taxonomy" id="103817"/>
    <lineage>
        <taxon>Bacteria</taxon>
        <taxon>Bacillati</taxon>
        <taxon>Actinomycetota</taxon>
        <taxon>Actinomycetes</taxon>
        <taxon>Micrococcales</taxon>
        <taxon>Intrasporangiaceae</taxon>
        <taxon>Janibacter</taxon>
    </lineage>
</organism>
<dbReference type="EMBL" id="CP104874">
    <property type="protein sequence ID" value="WWF06231.1"/>
    <property type="molecule type" value="Genomic_DNA"/>
</dbReference>
<feature type="transmembrane region" description="Helical" evidence="1">
    <location>
        <begin position="229"/>
        <end position="252"/>
    </location>
</feature>
<feature type="transmembrane region" description="Helical" evidence="1">
    <location>
        <begin position="141"/>
        <end position="164"/>
    </location>
</feature>
<name>A0ABZ2FGI2_9MICO</name>
<evidence type="ECO:0008006" key="4">
    <source>
        <dbReference type="Google" id="ProtNLM"/>
    </source>
</evidence>
<keyword evidence="1" id="KW-0812">Transmembrane</keyword>
<evidence type="ECO:0000313" key="2">
    <source>
        <dbReference type="EMBL" id="WWF06231.1"/>
    </source>
</evidence>
<evidence type="ECO:0000313" key="3">
    <source>
        <dbReference type="Proteomes" id="UP001381003"/>
    </source>
</evidence>
<dbReference type="RefSeq" id="WP_170307577.1">
    <property type="nucleotide sequence ID" value="NZ_CP104874.1"/>
</dbReference>
<feature type="transmembrane region" description="Helical" evidence="1">
    <location>
        <begin position="185"/>
        <end position="209"/>
    </location>
</feature>
<keyword evidence="1" id="KW-0472">Membrane</keyword>
<accession>A0ABZ2FGI2</accession>
<keyword evidence="1" id="KW-1133">Transmembrane helix</keyword>
<protein>
    <recommendedName>
        <fullName evidence="4">ABC transporter permease</fullName>
    </recommendedName>
</protein>
<proteinExistence type="predicted"/>
<dbReference type="Proteomes" id="UP001381003">
    <property type="component" value="Chromosome"/>
</dbReference>
<keyword evidence="3" id="KW-1185">Reference proteome</keyword>
<gene>
    <name evidence="2" type="ORF">N5P18_04985</name>
</gene>